<reference evidence="1 2" key="1">
    <citation type="journal article" date="2015" name="G3 (Bethesda)">
        <title>Insights into Ongoing Evolution of the Hexachlorocyclohexane Catabolic Pathway from Comparative Genomics of Ten Sphingomonadaceae Strains.</title>
        <authorList>
            <person name="Pearce S.L."/>
            <person name="Oakeshott J.G."/>
            <person name="Pandey G."/>
        </authorList>
    </citation>
    <scope>NUCLEOTIDE SEQUENCE [LARGE SCALE GENOMIC DNA]</scope>
    <source>
        <strain evidence="1 2">LL02</strain>
    </source>
</reference>
<dbReference type="AlphaFoldDB" id="A0A0J7Y8A1"/>
<dbReference type="EMBL" id="JACU01000001">
    <property type="protein sequence ID" value="KMS60184.1"/>
    <property type="molecule type" value="Genomic_DNA"/>
</dbReference>
<comment type="caution">
    <text evidence="1">The sequence shown here is derived from an EMBL/GenBank/DDBJ whole genome shotgun (WGS) entry which is preliminary data.</text>
</comment>
<keyword evidence="2" id="KW-1185">Reference proteome</keyword>
<proteinExistence type="predicted"/>
<dbReference type="PATRIC" id="fig|1114963.3.peg.77"/>
<dbReference type="Proteomes" id="UP000052268">
    <property type="component" value="Unassembled WGS sequence"/>
</dbReference>
<evidence type="ECO:0000313" key="1">
    <source>
        <dbReference type="EMBL" id="KMS60184.1"/>
    </source>
</evidence>
<accession>A0A0J7Y8A1</accession>
<dbReference type="OrthoDB" id="7432442at2"/>
<sequence length="196" mass="21811">MSDKRRNEGRKGPPPLNPVRLEELALAYVARFATTQAKLRLYLQRKARERGWDGDDANGGEVFGALEELVGRYAEKGYVDDAAWAKMKAGSLLRRGYGARRVGEALGQAGVNEDLRAEQRPGLGEQRRAALVLARRRRFGPFAVQRGDSEVDPKLHDKQLAAMLRAGHPLDIARRIVESDDADALEEWGESEFGDD</sequence>
<dbReference type="RefSeq" id="WP_059149618.1">
    <property type="nucleotide sequence ID" value="NZ_KQ130452.1"/>
</dbReference>
<protein>
    <submittedName>
        <fullName evidence="1">Regulatory protein RecX</fullName>
    </submittedName>
</protein>
<name>A0A0J7Y8A1_9SPHN</name>
<evidence type="ECO:0000313" key="2">
    <source>
        <dbReference type="Proteomes" id="UP000052268"/>
    </source>
</evidence>
<organism evidence="1 2">
    <name type="scientific">Novosphingobium barchaimii LL02</name>
    <dbReference type="NCBI Taxonomy" id="1114963"/>
    <lineage>
        <taxon>Bacteria</taxon>
        <taxon>Pseudomonadati</taxon>
        <taxon>Pseudomonadota</taxon>
        <taxon>Alphaproteobacteria</taxon>
        <taxon>Sphingomonadales</taxon>
        <taxon>Sphingomonadaceae</taxon>
        <taxon>Novosphingobium</taxon>
    </lineage>
</organism>
<gene>
    <name evidence="1" type="ORF">V474_00385</name>
</gene>